<reference evidence="1" key="1">
    <citation type="journal article" date="2019" name="bioRxiv">
        <title>The Genome of the Zebra Mussel, Dreissena polymorpha: A Resource for Invasive Species Research.</title>
        <authorList>
            <person name="McCartney M.A."/>
            <person name="Auch B."/>
            <person name="Kono T."/>
            <person name="Mallez S."/>
            <person name="Zhang Y."/>
            <person name="Obille A."/>
            <person name="Becker A."/>
            <person name="Abrahante J.E."/>
            <person name="Garbe J."/>
            <person name="Badalamenti J.P."/>
            <person name="Herman A."/>
            <person name="Mangelson H."/>
            <person name="Liachko I."/>
            <person name="Sullivan S."/>
            <person name="Sone E.D."/>
            <person name="Koren S."/>
            <person name="Silverstein K.A.T."/>
            <person name="Beckman K.B."/>
            <person name="Gohl D.M."/>
        </authorList>
    </citation>
    <scope>NUCLEOTIDE SEQUENCE</scope>
    <source>
        <strain evidence="1">Duluth1</strain>
        <tissue evidence="1">Whole animal</tissue>
    </source>
</reference>
<comment type="caution">
    <text evidence="1">The sequence shown here is derived from an EMBL/GenBank/DDBJ whole genome shotgun (WGS) entry which is preliminary data.</text>
</comment>
<evidence type="ECO:0000313" key="2">
    <source>
        <dbReference type="Proteomes" id="UP000828390"/>
    </source>
</evidence>
<gene>
    <name evidence="1" type="ORF">DPMN_017446</name>
</gene>
<accession>A0A9D4ND79</accession>
<evidence type="ECO:0000313" key="1">
    <source>
        <dbReference type="EMBL" id="KAH3893300.1"/>
    </source>
</evidence>
<dbReference type="AlphaFoldDB" id="A0A9D4ND79"/>
<organism evidence="1 2">
    <name type="scientific">Dreissena polymorpha</name>
    <name type="common">Zebra mussel</name>
    <name type="synonym">Mytilus polymorpha</name>
    <dbReference type="NCBI Taxonomy" id="45954"/>
    <lineage>
        <taxon>Eukaryota</taxon>
        <taxon>Metazoa</taxon>
        <taxon>Spiralia</taxon>
        <taxon>Lophotrochozoa</taxon>
        <taxon>Mollusca</taxon>
        <taxon>Bivalvia</taxon>
        <taxon>Autobranchia</taxon>
        <taxon>Heteroconchia</taxon>
        <taxon>Euheterodonta</taxon>
        <taxon>Imparidentia</taxon>
        <taxon>Neoheterodontei</taxon>
        <taxon>Myida</taxon>
        <taxon>Dreissenoidea</taxon>
        <taxon>Dreissenidae</taxon>
        <taxon>Dreissena</taxon>
    </lineage>
</organism>
<keyword evidence="2" id="KW-1185">Reference proteome</keyword>
<reference evidence="1" key="2">
    <citation type="submission" date="2020-11" db="EMBL/GenBank/DDBJ databases">
        <authorList>
            <person name="McCartney M.A."/>
            <person name="Auch B."/>
            <person name="Kono T."/>
            <person name="Mallez S."/>
            <person name="Becker A."/>
            <person name="Gohl D.M."/>
            <person name="Silverstein K.A.T."/>
            <person name="Koren S."/>
            <person name="Bechman K.B."/>
            <person name="Herman A."/>
            <person name="Abrahante J.E."/>
            <person name="Garbe J."/>
        </authorList>
    </citation>
    <scope>NUCLEOTIDE SEQUENCE</scope>
    <source>
        <strain evidence="1">Duluth1</strain>
        <tissue evidence="1">Whole animal</tissue>
    </source>
</reference>
<name>A0A9D4ND79_DREPO</name>
<protein>
    <submittedName>
        <fullName evidence="1">Uncharacterized protein</fullName>
    </submittedName>
</protein>
<proteinExistence type="predicted"/>
<dbReference type="EMBL" id="JAIWYP010000001">
    <property type="protein sequence ID" value="KAH3893300.1"/>
    <property type="molecule type" value="Genomic_DNA"/>
</dbReference>
<sequence>MPSINTDELKGQRKGTQKVIERLIELLEEYDELQFKPTIVAIENQLEIIRDSNEKIIALSDAESTPDELLDSQMYVLTWVQSFGDIVKICVITYLQVVQPSMIVACRCPLCSHPRYSIHVIEA</sequence>
<dbReference type="Proteomes" id="UP000828390">
    <property type="component" value="Unassembled WGS sequence"/>
</dbReference>